<comment type="catalytic activity">
    <reaction evidence="15 17 18">
        <text>(6S)-NADHX + ADP = AMP + phosphate + NADH + H(+)</text>
        <dbReference type="Rhea" id="RHEA:32223"/>
        <dbReference type="ChEBI" id="CHEBI:15378"/>
        <dbReference type="ChEBI" id="CHEBI:43474"/>
        <dbReference type="ChEBI" id="CHEBI:57945"/>
        <dbReference type="ChEBI" id="CHEBI:64074"/>
        <dbReference type="ChEBI" id="CHEBI:456215"/>
        <dbReference type="ChEBI" id="CHEBI:456216"/>
        <dbReference type="EC" id="4.2.1.136"/>
    </reaction>
</comment>
<dbReference type="PANTHER" id="PTHR12592:SF0">
    <property type="entry name" value="ATP-DEPENDENT (S)-NAD(P)H-HYDRATE DEHYDRATASE"/>
    <property type="match status" value="1"/>
</dbReference>
<feature type="binding site" evidence="17">
    <location>
        <position position="327"/>
    </location>
    <ligand>
        <name>(6S)-NADPHX</name>
        <dbReference type="ChEBI" id="CHEBI:64076"/>
    </ligand>
</feature>
<dbReference type="InterPro" id="IPR030677">
    <property type="entry name" value="Nnr"/>
</dbReference>
<evidence type="ECO:0000256" key="16">
    <source>
        <dbReference type="ARBA" id="ARBA00049209"/>
    </source>
</evidence>
<comment type="similarity">
    <text evidence="17">Belongs to the NnrD/CARKD family.</text>
</comment>
<evidence type="ECO:0000256" key="7">
    <source>
        <dbReference type="ARBA" id="ARBA00022840"/>
    </source>
</evidence>
<dbReference type="CDD" id="cd01171">
    <property type="entry name" value="YXKO-related"/>
    <property type="match status" value="1"/>
</dbReference>
<dbReference type="AlphaFoldDB" id="A0A9D1PTE9"/>
<evidence type="ECO:0000259" key="19">
    <source>
        <dbReference type="PROSITE" id="PS51383"/>
    </source>
</evidence>
<comment type="function">
    <text evidence="14 18">Bifunctional enzyme that catalyzes the epimerization of the S- and R-forms of NAD(P)HX and the dehydration of the S-form of NAD(P)HX at the expense of ADP, which is converted to AMP. This allows the repair of both epimers of NAD(P)HX, a damaged form of NAD(P)H that is a result of enzymatic or heat-dependent hydration.</text>
</comment>
<keyword evidence="8 17" id="KW-0521">NADP</keyword>
<feature type="domain" description="YjeF N-terminal" evidence="20">
    <location>
        <begin position="5"/>
        <end position="193"/>
    </location>
</feature>
<evidence type="ECO:0000256" key="5">
    <source>
        <dbReference type="ARBA" id="ARBA00022723"/>
    </source>
</evidence>
<evidence type="ECO:0000256" key="10">
    <source>
        <dbReference type="ARBA" id="ARBA00023027"/>
    </source>
</evidence>
<evidence type="ECO:0000256" key="15">
    <source>
        <dbReference type="ARBA" id="ARBA00048238"/>
    </source>
</evidence>
<comment type="catalytic activity">
    <reaction evidence="1 18">
        <text>(6R)-NADHX = (6S)-NADHX</text>
        <dbReference type="Rhea" id="RHEA:32215"/>
        <dbReference type="ChEBI" id="CHEBI:64074"/>
        <dbReference type="ChEBI" id="CHEBI:64075"/>
        <dbReference type="EC" id="5.1.99.6"/>
    </reaction>
</comment>
<keyword evidence="11 18" id="KW-0413">Isomerase</keyword>
<comment type="similarity">
    <text evidence="3 18">In the N-terminal section; belongs to the NnrE/AIBP family.</text>
</comment>
<dbReference type="Proteomes" id="UP000823936">
    <property type="component" value="Unassembled WGS sequence"/>
</dbReference>
<dbReference type="PROSITE" id="PS51385">
    <property type="entry name" value="YJEF_N"/>
    <property type="match status" value="1"/>
</dbReference>
<name>A0A9D1PTE9_9SPIO</name>
<comment type="similarity">
    <text evidence="4 18">In the C-terminal section; belongs to the NnrD/CARKD family.</text>
</comment>
<dbReference type="GO" id="GO:0046496">
    <property type="term" value="P:nicotinamide nucleotide metabolic process"/>
    <property type="evidence" value="ECO:0007669"/>
    <property type="project" value="UniProtKB-UniRule"/>
</dbReference>
<dbReference type="PANTHER" id="PTHR12592">
    <property type="entry name" value="ATP-DEPENDENT (S)-NAD(P)H-HYDRATE DEHYDRATASE FAMILY MEMBER"/>
    <property type="match status" value="1"/>
</dbReference>
<evidence type="ECO:0000313" key="22">
    <source>
        <dbReference type="Proteomes" id="UP000823936"/>
    </source>
</evidence>
<dbReference type="InterPro" id="IPR036652">
    <property type="entry name" value="YjeF_N_dom_sf"/>
</dbReference>
<dbReference type="GO" id="GO:0046872">
    <property type="term" value="F:metal ion binding"/>
    <property type="evidence" value="ECO:0007669"/>
    <property type="project" value="UniProtKB-UniRule"/>
</dbReference>
<dbReference type="EMBL" id="DXHU01000023">
    <property type="protein sequence ID" value="HIV99396.1"/>
    <property type="molecule type" value="Genomic_DNA"/>
</dbReference>
<keyword evidence="9 18" id="KW-0630">Potassium</keyword>
<dbReference type="PROSITE" id="PS51383">
    <property type="entry name" value="YJEF_C_3"/>
    <property type="match status" value="1"/>
</dbReference>
<comment type="subunit">
    <text evidence="17">Homotetramer.</text>
</comment>
<proteinExistence type="inferred from homology"/>
<keyword evidence="12 17" id="KW-0456">Lyase</keyword>
<dbReference type="GO" id="GO:0016301">
    <property type="term" value="F:kinase activity"/>
    <property type="evidence" value="ECO:0007669"/>
    <property type="project" value="UniProtKB-KW"/>
</dbReference>
<comment type="caution">
    <text evidence="17">Lacks conserved residue(s) required for the propagation of feature annotation.</text>
</comment>
<keyword evidence="13" id="KW-0511">Multifunctional enzyme</keyword>
<accession>A0A9D1PTE9</accession>
<evidence type="ECO:0000256" key="18">
    <source>
        <dbReference type="PIRNR" id="PIRNR017184"/>
    </source>
</evidence>
<feature type="binding site" evidence="17">
    <location>
        <position position="286"/>
    </location>
    <ligand>
        <name>(6S)-NADPHX</name>
        <dbReference type="ChEBI" id="CHEBI:64076"/>
    </ligand>
</feature>
<evidence type="ECO:0000256" key="14">
    <source>
        <dbReference type="ARBA" id="ARBA00025153"/>
    </source>
</evidence>
<feature type="binding site" evidence="17">
    <location>
        <position position="236"/>
    </location>
    <ligand>
        <name>(6S)-NADPHX</name>
        <dbReference type="ChEBI" id="CHEBI:64076"/>
    </ligand>
</feature>
<feature type="binding site" evidence="17">
    <location>
        <position position="387"/>
    </location>
    <ligand>
        <name>(6S)-NADPHX</name>
        <dbReference type="ChEBI" id="CHEBI:64076"/>
    </ligand>
</feature>
<evidence type="ECO:0000256" key="12">
    <source>
        <dbReference type="ARBA" id="ARBA00023239"/>
    </source>
</evidence>
<evidence type="ECO:0000256" key="17">
    <source>
        <dbReference type="HAMAP-Rule" id="MF_01965"/>
    </source>
</evidence>
<dbReference type="GO" id="GO:0052856">
    <property type="term" value="F:NAD(P)HX epimerase activity"/>
    <property type="evidence" value="ECO:0007669"/>
    <property type="project" value="UniProtKB-EC"/>
</dbReference>
<evidence type="ECO:0000256" key="8">
    <source>
        <dbReference type="ARBA" id="ARBA00022857"/>
    </source>
</evidence>
<evidence type="ECO:0000256" key="4">
    <source>
        <dbReference type="ARBA" id="ARBA00009524"/>
    </source>
</evidence>
<dbReference type="GO" id="GO:0110051">
    <property type="term" value="P:metabolite repair"/>
    <property type="evidence" value="ECO:0007669"/>
    <property type="project" value="TreeGrafter"/>
</dbReference>
<comment type="cofactor">
    <cofactor evidence="18">
        <name>K(+)</name>
        <dbReference type="ChEBI" id="CHEBI:29103"/>
    </cofactor>
    <text evidence="18">Binds 1 potassium ion per subunit.</text>
</comment>
<evidence type="ECO:0000256" key="3">
    <source>
        <dbReference type="ARBA" id="ARBA00006001"/>
    </source>
</evidence>
<keyword evidence="6 17" id="KW-0547">Nucleotide-binding</keyword>
<comment type="function">
    <text evidence="17">Catalyzes the dehydration of the S-form of NAD(P)HX at the expense of ADP, which is converted to AMP. Together with NAD(P)HX epimerase, which catalyzes the epimerization of the S- and R-forms, the enzyme allows the repair of both epimers of NAD(P)HX, a damaged form of NAD(P)H that is a result of enzymatic or heat-dependent hydration.</text>
</comment>
<dbReference type="PIRSF" id="PIRSF017184">
    <property type="entry name" value="Nnr"/>
    <property type="match status" value="1"/>
</dbReference>
<evidence type="ECO:0000256" key="11">
    <source>
        <dbReference type="ARBA" id="ARBA00023235"/>
    </source>
</evidence>
<dbReference type="Gene3D" id="3.40.50.10260">
    <property type="entry name" value="YjeF N-terminal domain"/>
    <property type="match status" value="1"/>
</dbReference>
<organism evidence="21 22">
    <name type="scientific">Candidatus Ornithospirochaeta avicola</name>
    <dbReference type="NCBI Taxonomy" id="2840896"/>
    <lineage>
        <taxon>Bacteria</taxon>
        <taxon>Pseudomonadati</taxon>
        <taxon>Spirochaetota</taxon>
        <taxon>Spirochaetia</taxon>
        <taxon>Spirochaetales</taxon>
        <taxon>Spirochaetaceae</taxon>
        <taxon>Spirochaetaceae incertae sedis</taxon>
        <taxon>Candidatus Ornithospirochaeta</taxon>
    </lineage>
</organism>
<dbReference type="InterPro" id="IPR000631">
    <property type="entry name" value="CARKD"/>
</dbReference>
<feature type="binding site" evidence="17">
    <location>
        <position position="386"/>
    </location>
    <ligand>
        <name>AMP</name>
        <dbReference type="ChEBI" id="CHEBI:456215"/>
    </ligand>
</feature>
<comment type="caution">
    <text evidence="21">The sequence shown here is derived from an EMBL/GenBank/DDBJ whole genome shotgun (WGS) entry which is preliminary data.</text>
</comment>
<feature type="domain" description="YjeF C-terminal" evidence="19">
    <location>
        <begin position="201"/>
        <end position="441"/>
    </location>
</feature>
<protein>
    <recommendedName>
        <fullName evidence="17">ADP-dependent (S)-NAD(P)H-hydrate dehydratase</fullName>
        <ecNumber evidence="17">4.2.1.136</ecNumber>
    </recommendedName>
    <alternativeName>
        <fullName evidence="17">ADP-dependent NAD(P)HX dehydratase</fullName>
    </alternativeName>
</protein>
<evidence type="ECO:0000259" key="20">
    <source>
        <dbReference type="PROSITE" id="PS51385"/>
    </source>
</evidence>
<dbReference type="SUPFAM" id="SSF64153">
    <property type="entry name" value="YjeF N-terminal domain-like"/>
    <property type="match status" value="1"/>
</dbReference>
<dbReference type="EC" id="4.2.1.136" evidence="17"/>
<dbReference type="HAMAP" id="MF_01965">
    <property type="entry name" value="NADHX_dehydratase"/>
    <property type="match status" value="1"/>
</dbReference>
<dbReference type="Pfam" id="PF03853">
    <property type="entry name" value="YjeF_N"/>
    <property type="match status" value="1"/>
</dbReference>
<evidence type="ECO:0000256" key="9">
    <source>
        <dbReference type="ARBA" id="ARBA00022958"/>
    </source>
</evidence>
<comment type="catalytic activity">
    <reaction evidence="16 17 18">
        <text>(6S)-NADPHX + ADP = AMP + phosphate + NADPH + H(+)</text>
        <dbReference type="Rhea" id="RHEA:32235"/>
        <dbReference type="ChEBI" id="CHEBI:15378"/>
        <dbReference type="ChEBI" id="CHEBI:43474"/>
        <dbReference type="ChEBI" id="CHEBI:57783"/>
        <dbReference type="ChEBI" id="CHEBI:64076"/>
        <dbReference type="ChEBI" id="CHEBI:456215"/>
        <dbReference type="ChEBI" id="CHEBI:456216"/>
        <dbReference type="EC" id="4.2.1.136"/>
    </reaction>
</comment>
<evidence type="ECO:0000256" key="1">
    <source>
        <dbReference type="ARBA" id="ARBA00000013"/>
    </source>
</evidence>
<dbReference type="InterPro" id="IPR004443">
    <property type="entry name" value="YjeF_N_dom"/>
</dbReference>
<comment type="cofactor">
    <cofactor evidence="17">
        <name>Mg(2+)</name>
        <dbReference type="ChEBI" id="CHEBI:18420"/>
    </cofactor>
</comment>
<keyword evidence="21" id="KW-0808">Transferase</keyword>
<dbReference type="GO" id="GO:0052855">
    <property type="term" value="F:ADP-dependent NAD(P)H-hydrate dehydratase activity"/>
    <property type="evidence" value="ECO:0007669"/>
    <property type="project" value="UniProtKB-UniRule"/>
</dbReference>
<evidence type="ECO:0000256" key="6">
    <source>
        <dbReference type="ARBA" id="ARBA00022741"/>
    </source>
</evidence>
<dbReference type="Gene3D" id="3.40.1190.20">
    <property type="match status" value="1"/>
</dbReference>
<reference evidence="21" key="2">
    <citation type="submission" date="2021-04" db="EMBL/GenBank/DDBJ databases">
        <authorList>
            <person name="Gilroy R."/>
        </authorList>
    </citation>
    <scope>NUCLEOTIDE SEQUENCE</scope>
    <source>
        <strain evidence="21">Gambia11-129</strain>
    </source>
</reference>
<keyword evidence="5 18" id="KW-0479">Metal-binding</keyword>
<evidence type="ECO:0000313" key="21">
    <source>
        <dbReference type="EMBL" id="HIV99396.1"/>
    </source>
</evidence>
<dbReference type="SUPFAM" id="SSF53613">
    <property type="entry name" value="Ribokinase-like"/>
    <property type="match status" value="1"/>
</dbReference>
<keyword evidence="10 17" id="KW-0520">NAD</keyword>
<sequence length="441" mass="48375">MLRLLSAEEVNRFEEKEKKDKGLDTAALVENAARLAFTAIEEDVRAKHVLILAGPGNNGSDALSLSLLLDNSSVSILLVKGKRGSINLEFLKKAEEKGIRITDEIENPDVIIDGIYGSSFHPPLDGDTASLIEKANKTDALKIALDIPSAFLFEADKTISFTFYKKECFYPENRKKCGRIFLLNPGFDEKAVSSVMTDTFLIQDSDYKKAEEKDWDYKNTKGHLLIKGGSDKYPGAAIISARAAFCSSIGLVSLKSRNKNIVYQYPQLINGEDEDAHYDAVLAGPGWGNDRSHDELITNLPLVIDADGIKAIEKGDYFFCNAVLTPHVGEFRFLCSLLGIAEDVRLLSRTLGAVVVKKSHIVEISDGESMFIYDGMNPSLAIAGSGDVLSAIIATFMAKGEKPLDAAVNATIVHQMSGKNARKKYNHYDIFKLLDEVALNI</sequence>
<evidence type="ECO:0000256" key="13">
    <source>
        <dbReference type="ARBA" id="ARBA00023268"/>
    </source>
</evidence>
<dbReference type="GO" id="GO:0005524">
    <property type="term" value="F:ATP binding"/>
    <property type="evidence" value="ECO:0007669"/>
    <property type="project" value="UniProtKB-UniRule"/>
</dbReference>
<gene>
    <name evidence="17" type="primary">nnrD</name>
    <name evidence="21" type="ORF">IAB12_06445</name>
</gene>
<dbReference type="Pfam" id="PF01256">
    <property type="entry name" value="Carb_kinase"/>
    <property type="match status" value="1"/>
</dbReference>
<keyword evidence="7 17" id="KW-0067">ATP-binding</keyword>
<comment type="catalytic activity">
    <reaction evidence="2 18">
        <text>(6R)-NADPHX = (6S)-NADPHX</text>
        <dbReference type="Rhea" id="RHEA:32227"/>
        <dbReference type="ChEBI" id="CHEBI:64076"/>
        <dbReference type="ChEBI" id="CHEBI:64077"/>
        <dbReference type="EC" id="5.1.99.6"/>
    </reaction>
</comment>
<dbReference type="InterPro" id="IPR029056">
    <property type="entry name" value="Ribokinase-like"/>
</dbReference>
<reference evidence="21" key="1">
    <citation type="journal article" date="2021" name="PeerJ">
        <title>Extensive microbial diversity within the chicken gut microbiome revealed by metagenomics and culture.</title>
        <authorList>
            <person name="Gilroy R."/>
            <person name="Ravi A."/>
            <person name="Getino M."/>
            <person name="Pursley I."/>
            <person name="Horton D.L."/>
            <person name="Alikhan N.F."/>
            <person name="Baker D."/>
            <person name="Gharbi K."/>
            <person name="Hall N."/>
            <person name="Watson M."/>
            <person name="Adriaenssens E.M."/>
            <person name="Foster-Nyarko E."/>
            <person name="Jarju S."/>
            <person name="Secka A."/>
            <person name="Antonio M."/>
            <person name="Oren A."/>
            <person name="Chaudhuri R.R."/>
            <person name="La Ragione R."/>
            <person name="Hildebrand F."/>
            <person name="Pallen M.J."/>
        </authorList>
    </citation>
    <scope>NUCLEOTIDE SEQUENCE</scope>
    <source>
        <strain evidence="21">Gambia11-129</strain>
    </source>
</reference>
<keyword evidence="21" id="KW-0418">Kinase</keyword>
<evidence type="ECO:0000256" key="2">
    <source>
        <dbReference type="ARBA" id="ARBA00000909"/>
    </source>
</evidence>